<evidence type="ECO:0000313" key="1">
    <source>
        <dbReference type="EMBL" id="CAB5218807.1"/>
    </source>
</evidence>
<dbReference type="Pfam" id="PF20459">
    <property type="entry name" value="DUF6712"/>
    <property type="match status" value="1"/>
</dbReference>
<reference evidence="1" key="1">
    <citation type="submission" date="2020-05" db="EMBL/GenBank/DDBJ databases">
        <authorList>
            <person name="Chiriac C."/>
            <person name="Salcher M."/>
            <person name="Ghai R."/>
            <person name="Kavagutti S V."/>
        </authorList>
    </citation>
    <scope>NUCLEOTIDE SEQUENCE</scope>
</reference>
<dbReference type="InterPro" id="IPR046558">
    <property type="entry name" value="DUF6712"/>
</dbReference>
<name>A0A6J7WM36_9CAUD</name>
<protein>
    <submittedName>
        <fullName evidence="1">Uncharacterized protein</fullName>
    </submittedName>
</protein>
<organism evidence="1">
    <name type="scientific">uncultured Caudovirales phage</name>
    <dbReference type="NCBI Taxonomy" id="2100421"/>
    <lineage>
        <taxon>Viruses</taxon>
        <taxon>Duplodnaviria</taxon>
        <taxon>Heunggongvirae</taxon>
        <taxon>Uroviricota</taxon>
        <taxon>Caudoviricetes</taxon>
        <taxon>Peduoviridae</taxon>
        <taxon>Maltschvirus</taxon>
        <taxon>Maltschvirus maltsch</taxon>
    </lineage>
</organism>
<gene>
    <name evidence="1" type="ORF">UFOVP215_24</name>
</gene>
<proteinExistence type="predicted"/>
<sequence>MSKNILFLTEQTFKERTGASNAIDGKQLFPMIKVAGDMFIQPVLGSTLYKRLQIGVEANDLSVDEKTLIDDYITDSLIWYTMSLLPMSMGYQLFSKGFLQKTSEESTPPSRADLELIEKKYTSMAEFYNKRLISFLQENYTLYSEYLNVSMGLDTIFPTTKAYTSPIYLGGAERCGQRYMNSSSGYATPQVVYYTATGGETQFEIMALSGNRVIFASRSGLAKTITTFPTSDTGYLQIVGGMVTLPTGDVALAGELFTFLYT</sequence>
<dbReference type="EMBL" id="LR798266">
    <property type="protein sequence ID" value="CAB5218807.1"/>
    <property type="molecule type" value="Genomic_DNA"/>
</dbReference>
<accession>A0A6J7WM36</accession>